<dbReference type="Gene3D" id="1.20.1250.20">
    <property type="entry name" value="MFS general substrate transporter like domains"/>
    <property type="match status" value="1"/>
</dbReference>
<dbReference type="InterPro" id="IPR052714">
    <property type="entry name" value="MFS_Exporter"/>
</dbReference>
<dbReference type="RefSeq" id="WP_155112142.1">
    <property type="nucleotide sequence ID" value="NZ_WMIB01000007.1"/>
</dbReference>
<keyword evidence="4 6" id="KW-1133">Transmembrane helix</keyword>
<feature type="transmembrane region" description="Helical" evidence="6">
    <location>
        <begin position="80"/>
        <end position="98"/>
    </location>
</feature>
<dbReference type="CDD" id="cd17489">
    <property type="entry name" value="MFS_YfcJ_like"/>
    <property type="match status" value="1"/>
</dbReference>
<proteinExistence type="predicted"/>
<feature type="transmembrane region" description="Helical" evidence="6">
    <location>
        <begin position="296"/>
        <end position="317"/>
    </location>
</feature>
<accession>A0A7X2V4P3</accession>
<dbReference type="GO" id="GO:0005886">
    <property type="term" value="C:plasma membrane"/>
    <property type="evidence" value="ECO:0007669"/>
    <property type="project" value="UniProtKB-SubCell"/>
</dbReference>
<feature type="transmembrane region" description="Helical" evidence="6">
    <location>
        <begin position="241"/>
        <end position="259"/>
    </location>
</feature>
<feature type="transmembrane region" description="Helical" evidence="6">
    <location>
        <begin position="104"/>
        <end position="127"/>
    </location>
</feature>
<dbReference type="PROSITE" id="PS50850">
    <property type="entry name" value="MFS"/>
    <property type="match status" value="1"/>
</dbReference>
<comment type="subcellular location">
    <subcellularLocation>
        <location evidence="1">Cell membrane</location>
        <topology evidence="1">Multi-pass membrane protein</topology>
    </subcellularLocation>
</comment>
<feature type="transmembrane region" description="Helical" evidence="6">
    <location>
        <begin position="166"/>
        <end position="189"/>
    </location>
</feature>
<evidence type="ECO:0000256" key="6">
    <source>
        <dbReference type="SAM" id="Phobius"/>
    </source>
</evidence>
<evidence type="ECO:0000313" key="8">
    <source>
        <dbReference type="EMBL" id="MTH53610.1"/>
    </source>
</evidence>
<feature type="transmembrane region" description="Helical" evidence="6">
    <location>
        <begin position="18"/>
        <end position="38"/>
    </location>
</feature>
<feature type="domain" description="Major facilitator superfamily (MFS) profile" evidence="7">
    <location>
        <begin position="13"/>
        <end position="386"/>
    </location>
</feature>
<keyword evidence="3 6" id="KW-0812">Transmembrane</keyword>
<evidence type="ECO:0000259" key="7">
    <source>
        <dbReference type="PROSITE" id="PS50850"/>
    </source>
</evidence>
<dbReference type="EMBL" id="WMIB01000007">
    <property type="protein sequence ID" value="MTH53610.1"/>
    <property type="molecule type" value="Genomic_DNA"/>
</dbReference>
<feature type="transmembrane region" description="Helical" evidence="6">
    <location>
        <begin position="50"/>
        <end position="68"/>
    </location>
</feature>
<dbReference type="AlphaFoldDB" id="A0A7X2V4P3"/>
<feature type="transmembrane region" description="Helical" evidence="6">
    <location>
        <begin position="210"/>
        <end position="235"/>
    </location>
</feature>
<evidence type="ECO:0000256" key="3">
    <source>
        <dbReference type="ARBA" id="ARBA00022692"/>
    </source>
</evidence>
<feature type="transmembrane region" description="Helical" evidence="6">
    <location>
        <begin position="271"/>
        <end position="290"/>
    </location>
</feature>
<feature type="transmembrane region" description="Helical" evidence="6">
    <location>
        <begin position="337"/>
        <end position="357"/>
    </location>
</feature>
<dbReference type="PANTHER" id="PTHR23531">
    <property type="entry name" value="QUINOLENE RESISTANCE PROTEIN NORA"/>
    <property type="match status" value="1"/>
</dbReference>
<sequence length="397" mass="43444">MTETSKAPIWTKSFISNFLINFFIFLTFYALLTALPIYVVEDLGKTNAEAGLVITVFMLSAILVRPVWGRLLERYGKKLCLIIGMILFMLTTVVYMWVDQFTGLLIVRFIHGIWFSVITTATGAIAADIIPKERRGEGLGYHAMSMNLAVVFGPFLALTMLQFTTFSVLFIVFSVLSAAGVLFSFLIEVKQDTTPAPARKFSASDLLERSVVPFALIGGLVAFSYSGIISFISIYAKSLGLAQAASYFFVVFAVVMLLSRPFVGRLFDRRGPAIVMIPSFIIFAAGMMMLSFTDSAWMLLFSGALIGLGYGSLVPCFQTLSIQKAPPARSGHATSTFFTFFDIGIAGGSYILGILAADLGYASLYFSASILILVTLLIFTAVIRKKQNNLVAKEHLS</sequence>
<dbReference type="GO" id="GO:0022857">
    <property type="term" value="F:transmembrane transporter activity"/>
    <property type="evidence" value="ECO:0007669"/>
    <property type="project" value="InterPro"/>
</dbReference>
<dbReference type="PANTHER" id="PTHR23531:SF2">
    <property type="entry name" value="PERMEASE"/>
    <property type="match status" value="1"/>
</dbReference>
<keyword evidence="5 6" id="KW-0472">Membrane</keyword>
<keyword evidence="2" id="KW-0813">Transport</keyword>
<dbReference type="OrthoDB" id="9814001at2"/>
<keyword evidence="9" id="KW-1185">Reference proteome</keyword>
<dbReference type="Pfam" id="PF07690">
    <property type="entry name" value="MFS_1"/>
    <property type="match status" value="1"/>
</dbReference>
<dbReference type="InterPro" id="IPR020846">
    <property type="entry name" value="MFS_dom"/>
</dbReference>
<organism evidence="8 9">
    <name type="scientific">Metabacillus mangrovi</name>
    <dbReference type="NCBI Taxonomy" id="1491830"/>
    <lineage>
        <taxon>Bacteria</taxon>
        <taxon>Bacillati</taxon>
        <taxon>Bacillota</taxon>
        <taxon>Bacilli</taxon>
        <taxon>Bacillales</taxon>
        <taxon>Bacillaceae</taxon>
        <taxon>Metabacillus</taxon>
    </lineage>
</organism>
<feature type="transmembrane region" description="Helical" evidence="6">
    <location>
        <begin position="139"/>
        <end position="160"/>
    </location>
</feature>
<evidence type="ECO:0000256" key="5">
    <source>
        <dbReference type="ARBA" id="ARBA00023136"/>
    </source>
</evidence>
<evidence type="ECO:0000313" key="9">
    <source>
        <dbReference type="Proteomes" id="UP000434639"/>
    </source>
</evidence>
<evidence type="ECO:0000256" key="1">
    <source>
        <dbReference type="ARBA" id="ARBA00004651"/>
    </source>
</evidence>
<gene>
    <name evidence="8" type="ORF">GKZ89_09360</name>
</gene>
<dbReference type="Proteomes" id="UP000434639">
    <property type="component" value="Unassembled WGS sequence"/>
</dbReference>
<protein>
    <submittedName>
        <fullName evidence="8">MFS transporter</fullName>
    </submittedName>
</protein>
<dbReference type="SUPFAM" id="SSF103473">
    <property type="entry name" value="MFS general substrate transporter"/>
    <property type="match status" value="1"/>
</dbReference>
<comment type="caution">
    <text evidence="8">The sequence shown here is derived from an EMBL/GenBank/DDBJ whole genome shotgun (WGS) entry which is preliminary data.</text>
</comment>
<evidence type="ECO:0000256" key="2">
    <source>
        <dbReference type="ARBA" id="ARBA00022448"/>
    </source>
</evidence>
<feature type="transmembrane region" description="Helical" evidence="6">
    <location>
        <begin position="363"/>
        <end position="383"/>
    </location>
</feature>
<dbReference type="InterPro" id="IPR036259">
    <property type="entry name" value="MFS_trans_sf"/>
</dbReference>
<evidence type="ECO:0000256" key="4">
    <source>
        <dbReference type="ARBA" id="ARBA00022989"/>
    </source>
</evidence>
<reference evidence="8 9" key="1">
    <citation type="journal article" date="2017" name="Int. J. Syst. Evol. Microbiol.">
        <title>Bacillus mangrovi sp. nov., isolated from a sediment sample from a mangrove forest.</title>
        <authorList>
            <person name="Gupta V."/>
            <person name="Singh P.K."/>
            <person name="Korpole S."/>
            <person name="Tanuku N.R.S."/>
            <person name="Pinnaka A.K."/>
        </authorList>
    </citation>
    <scope>NUCLEOTIDE SEQUENCE [LARGE SCALE GENOMIC DNA]</scope>
    <source>
        <strain evidence="8 9">KCTC 33872</strain>
    </source>
</reference>
<name>A0A7X2V4P3_9BACI</name>
<dbReference type="InterPro" id="IPR011701">
    <property type="entry name" value="MFS"/>
</dbReference>